<dbReference type="GO" id="GO:0016787">
    <property type="term" value="F:hydrolase activity"/>
    <property type="evidence" value="ECO:0007669"/>
    <property type="project" value="UniProtKB-KW"/>
</dbReference>
<proteinExistence type="predicted"/>
<keyword evidence="2" id="KW-1185">Reference proteome</keyword>
<evidence type="ECO:0000313" key="2">
    <source>
        <dbReference type="Proteomes" id="UP001596023"/>
    </source>
</evidence>
<comment type="caution">
    <text evidence="1">The sequence shown here is derived from an EMBL/GenBank/DDBJ whole genome shotgun (WGS) entry which is preliminary data.</text>
</comment>
<dbReference type="InterPro" id="IPR029062">
    <property type="entry name" value="Class_I_gatase-like"/>
</dbReference>
<dbReference type="Proteomes" id="UP001596023">
    <property type="component" value="Unassembled WGS sequence"/>
</dbReference>
<dbReference type="InterPro" id="IPR053161">
    <property type="entry name" value="Ulvan_degrading_GH"/>
</dbReference>
<reference evidence="2" key="1">
    <citation type="journal article" date="2019" name="Int. J. Syst. Evol. Microbiol.">
        <title>The Global Catalogue of Microorganisms (GCM) 10K type strain sequencing project: providing services to taxonomists for standard genome sequencing and annotation.</title>
        <authorList>
            <consortium name="The Broad Institute Genomics Platform"/>
            <consortium name="The Broad Institute Genome Sequencing Center for Infectious Disease"/>
            <person name="Wu L."/>
            <person name="Ma J."/>
        </authorList>
    </citation>
    <scope>NUCLEOTIDE SEQUENCE [LARGE SCALE GENOMIC DNA]</scope>
    <source>
        <strain evidence="2">CCUG 66188</strain>
    </source>
</reference>
<dbReference type="RefSeq" id="WP_380001144.1">
    <property type="nucleotide sequence ID" value="NZ_JBHSGN010000153.1"/>
</dbReference>
<evidence type="ECO:0000313" key="1">
    <source>
        <dbReference type="EMBL" id="MFC4676676.1"/>
    </source>
</evidence>
<organism evidence="1 2">
    <name type="scientific">Dysgonomonas termitidis</name>
    <dbReference type="NCBI Taxonomy" id="1516126"/>
    <lineage>
        <taxon>Bacteria</taxon>
        <taxon>Pseudomonadati</taxon>
        <taxon>Bacteroidota</taxon>
        <taxon>Bacteroidia</taxon>
        <taxon>Bacteroidales</taxon>
        <taxon>Dysgonomonadaceae</taxon>
        <taxon>Dysgonomonas</taxon>
    </lineage>
</organism>
<dbReference type="Pfam" id="PF17132">
    <property type="entry name" value="Glyco_hydro_106"/>
    <property type="match status" value="1"/>
</dbReference>
<name>A0ABV9L311_9BACT</name>
<gene>
    <name evidence="1" type="ORF">ACFO6W_23630</name>
</gene>
<protein>
    <submittedName>
        <fullName evidence="1">Glycosyl hydrolase</fullName>
    </submittedName>
</protein>
<dbReference type="InterPro" id="IPR008979">
    <property type="entry name" value="Galactose-bd-like_sf"/>
</dbReference>
<keyword evidence="1" id="KW-0378">Hydrolase</keyword>
<accession>A0ABV9L311</accession>
<dbReference type="PANTHER" id="PTHR36848:SF2">
    <property type="entry name" value="SECRETED PROTEIN"/>
    <property type="match status" value="1"/>
</dbReference>
<dbReference type="SUPFAM" id="SSF49785">
    <property type="entry name" value="Galactose-binding domain-like"/>
    <property type="match status" value="1"/>
</dbReference>
<dbReference type="Gene3D" id="3.40.50.880">
    <property type="match status" value="1"/>
</dbReference>
<dbReference type="PANTHER" id="PTHR36848">
    <property type="entry name" value="DNA-BINDING PROTEIN (PUTATIVE SECRETED PROTEIN)-RELATED"/>
    <property type="match status" value="1"/>
</dbReference>
<dbReference type="Gene3D" id="2.60.120.260">
    <property type="entry name" value="Galactose-binding domain-like"/>
    <property type="match status" value="1"/>
</dbReference>
<dbReference type="EMBL" id="JBHSGN010000153">
    <property type="protein sequence ID" value="MFC4676676.1"/>
    <property type="molecule type" value="Genomic_DNA"/>
</dbReference>
<sequence length="1188" mass="135850">MKKLIVFLILISYLGVFSNIYINAQERPSGYPQRSGIIDIRSNFANPPKGYGEVPFFWWMGDTLTREHLSWHLDKLDNKHITSLQVNYAHDDKGGITYGKTLPSQPSLFTEEWWNLFGWFENEAGKRGMTVSLSDYTLGVGQGSYVDEMLKEDSSLNGYELCFRSDTLVSEFFYRTFVEMPLLLNAYELDKDYNITGHPVDLIPQITNGKIEWKSKWPNTLITEVFADHRVPSLDPMNPNSGKSYVEHFFQCFEDRLTKSSESGLNFFFSDELQFHLSGWLWNNIFSEEFHKRKGYDINLYLDGLFMDIGDKTPGVRLDYNDVMVSLSEENFFILVYKWHEDRGLLYGCDHGGRGLDVVEFGDYFRTQRWNQAPGCDQPGLGIDIIKNKVASSIAHLYERERVWLEGFHSSGWSTNTEQLTKAVFANYASGQNLLSLHGFYYSTMGGWWEWAPPCNHFHEPYWEEIKPFLECTERLSYILSQGYHCADVAVLYPVEPVIAGYGDGCVKKSFAVGELLYKNGMDFDFMDYESLARSKVDSKNLNIAGESFKVLIIPSMKAIRSSSLEKILEFKRNGGVIINIGDKPQVTERGRNHPKDKKLLEQIFEGGKNTIHCINETESLLSIIDQKFQRDFRVISGTGENETPYVMHRTIDGKDLYAVYNIKKGTECFFRAKGAAHLWNPWTGKITPLSVEKITREGIVLRLPLENSDIQIITFDPSIKPTIEKYAPNEYATKYIPLNGDWQFEIVPLLDNDYGDFSLPAYNDKVGAIIYRASYSFSNKETLNTFTFGTKFMILSAVPEIDIEILKSSIKENLSTIDSHGRNYSWQPYEFSWRWGVEGDYGYQGWHGLKARMYDDFIRLGKKEYTWNANEIVRIQEENGEKNYYLFTRVNAPRSGFYLAEYGKMFPANIYINGQHAESSPELELKQGINEILLHFDSYGVTRFALRDGKPDIIEETLKESPLRMKYRGDKSLLLFDIREEVSNHGEFSFTSAPGLKELFFSSYGKAWVNANNIAAEMIVTGTREDGLIQYTAKLAEPAIRPVNIIINVDEPLGYGGGSVIDSPIKQICTEGIIPIGDWSTIEGLKAYSGGAWYRYNMELEDLPQRKATLNLGQVISTARVRINKKEAGLRLSAPWKFDVSDYLQTGNNLIEVLVCNTAANYYLSVPTRYRGTIESGIIGPVYIEIE</sequence>